<reference evidence="8 9" key="1">
    <citation type="submission" date="2015-10" db="EMBL/GenBank/DDBJ databases">
        <title>Full genome of DAOMC 229536 Phialocephala scopiformis, a fungal endophyte of spruce producing the potent anti-insectan compound rugulosin.</title>
        <authorList>
            <consortium name="DOE Joint Genome Institute"/>
            <person name="Walker A.K."/>
            <person name="Frasz S.L."/>
            <person name="Seifert K.A."/>
            <person name="Miller J.D."/>
            <person name="Mondo S.J."/>
            <person name="Labutti K."/>
            <person name="Lipzen A."/>
            <person name="Dockter R."/>
            <person name="Kennedy M."/>
            <person name="Grigoriev I.V."/>
            <person name="Spatafora J.W."/>
        </authorList>
    </citation>
    <scope>NUCLEOTIDE SEQUENCE [LARGE SCALE GENOMIC DNA]</scope>
    <source>
        <strain evidence="8 9">CBS 120377</strain>
    </source>
</reference>
<evidence type="ECO:0000256" key="6">
    <source>
        <dbReference type="ARBA" id="ARBA00023180"/>
    </source>
</evidence>
<feature type="signal peptide" evidence="7">
    <location>
        <begin position="1"/>
        <end position="18"/>
    </location>
</feature>
<dbReference type="GeneID" id="28829167"/>
<dbReference type="Pfam" id="PF00450">
    <property type="entry name" value="Peptidase_S10"/>
    <property type="match status" value="1"/>
</dbReference>
<dbReference type="PANTHER" id="PTHR11802">
    <property type="entry name" value="SERINE PROTEASE FAMILY S10 SERINE CARBOXYPEPTIDASE"/>
    <property type="match status" value="1"/>
</dbReference>
<gene>
    <name evidence="8" type="ORF">LY89DRAFT_730121</name>
</gene>
<name>A0A194XMD2_MOLSC</name>
<comment type="similarity">
    <text evidence="1">Belongs to the peptidase S10 family.</text>
</comment>
<dbReference type="GO" id="GO:0004185">
    <property type="term" value="F:serine-type carboxypeptidase activity"/>
    <property type="evidence" value="ECO:0007669"/>
    <property type="project" value="InterPro"/>
</dbReference>
<keyword evidence="2" id="KW-0121">Carboxypeptidase</keyword>
<keyword evidence="6" id="KW-0325">Glycoprotein</keyword>
<evidence type="ECO:0000256" key="7">
    <source>
        <dbReference type="SAM" id="SignalP"/>
    </source>
</evidence>
<evidence type="ECO:0000256" key="4">
    <source>
        <dbReference type="ARBA" id="ARBA00022729"/>
    </source>
</evidence>
<evidence type="ECO:0000256" key="1">
    <source>
        <dbReference type="ARBA" id="ARBA00009431"/>
    </source>
</evidence>
<dbReference type="RefSeq" id="XP_018075693.1">
    <property type="nucleotide sequence ID" value="XM_018219441.1"/>
</dbReference>
<keyword evidence="4 7" id="KW-0732">Signal</keyword>
<dbReference type="GO" id="GO:0006508">
    <property type="term" value="P:proteolysis"/>
    <property type="evidence" value="ECO:0007669"/>
    <property type="project" value="UniProtKB-KW"/>
</dbReference>
<keyword evidence="3" id="KW-0645">Protease</keyword>
<dbReference type="InterPro" id="IPR029058">
    <property type="entry name" value="AB_hydrolase_fold"/>
</dbReference>
<dbReference type="InterPro" id="IPR001563">
    <property type="entry name" value="Peptidase_S10"/>
</dbReference>
<evidence type="ECO:0000313" key="9">
    <source>
        <dbReference type="Proteomes" id="UP000070700"/>
    </source>
</evidence>
<dbReference type="Gene3D" id="3.40.50.1820">
    <property type="entry name" value="alpha/beta hydrolase"/>
    <property type="match status" value="1"/>
</dbReference>
<organism evidence="8 9">
    <name type="scientific">Mollisia scopiformis</name>
    <name type="common">Conifer needle endophyte fungus</name>
    <name type="synonym">Phialocephala scopiformis</name>
    <dbReference type="NCBI Taxonomy" id="149040"/>
    <lineage>
        <taxon>Eukaryota</taxon>
        <taxon>Fungi</taxon>
        <taxon>Dikarya</taxon>
        <taxon>Ascomycota</taxon>
        <taxon>Pezizomycotina</taxon>
        <taxon>Leotiomycetes</taxon>
        <taxon>Helotiales</taxon>
        <taxon>Mollisiaceae</taxon>
        <taxon>Mollisia</taxon>
    </lineage>
</organism>
<dbReference type="OrthoDB" id="443318at2759"/>
<dbReference type="GO" id="GO:0000324">
    <property type="term" value="C:fungal-type vacuole"/>
    <property type="evidence" value="ECO:0007669"/>
    <property type="project" value="TreeGrafter"/>
</dbReference>
<sequence length="629" mass="69759">MHLVSFFLSFIAVTYGVAQIFPRPKNITKIRSKTHAGVNITYSEPGLCETSPGVRSYSGYVELPPIPEEFILSRSSTFFWFFEARENPETAPLAIWLNGGPGASSMFGALQENGPCFVGDDSNSTYLNQFPWNNKVNMLYIDQPVQTGFSFSDFANGTLDLLTNTLEFIDFSSVIPQQNLTFLVGTFPTRNEASGPNSTVHAARGTWHFLQTWLAEFPGYKTSDNRVSLWTESYGGKLGPVFMDFFYKQNEKIGEGSLVDAIEIRLDTLSIINGCVDALYVDPAFPEMAFNNTYGIQIFNESHYNWAMTYFKQHCAADIERCQQVELKLDPTRNGNNQEVNEACIAAGICAHKMIGPYGDDGVGAWFDIAHQPLDPFPPSNMYGFLGQPWVQSALGVPVNFTGAALNVAQNLRKTGDPARGGLLEDIASLLDSGVKVAMVYGDRDFACNWIGGEKTSLAIPWSSKNEFASAGYQPIYLSKTYVAGQVRQYGNFSFSRVYQAGHQGILLFSHSILSTSQLIISPKVPAYQPEASYEIFMSAMLGQDISTGQLTVGENYATQGPSSTFNIKNEIPLLPPNRCYVLNLRKMCSEEELSWLRDGTAIVRDYVVIGREPLPEFDLRAQKPLMEV</sequence>
<dbReference type="EMBL" id="KQ947408">
    <property type="protein sequence ID" value="KUJ21338.1"/>
    <property type="molecule type" value="Genomic_DNA"/>
</dbReference>
<dbReference type="SUPFAM" id="SSF53474">
    <property type="entry name" value="alpha/beta-Hydrolases"/>
    <property type="match status" value="1"/>
</dbReference>
<keyword evidence="9" id="KW-1185">Reference proteome</keyword>
<dbReference type="InParanoid" id="A0A194XMD2"/>
<dbReference type="AlphaFoldDB" id="A0A194XMD2"/>
<feature type="chain" id="PRO_5008268474" evidence="7">
    <location>
        <begin position="19"/>
        <end position="629"/>
    </location>
</feature>
<dbReference type="KEGG" id="psco:LY89DRAFT_730121"/>
<keyword evidence="5 8" id="KW-0378">Hydrolase</keyword>
<evidence type="ECO:0000256" key="5">
    <source>
        <dbReference type="ARBA" id="ARBA00022801"/>
    </source>
</evidence>
<proteinExistence type="inferred from homology"/>
<evidence type="ECO:0000313" key="8">
    <source>
        <dbReference type="EMBL" id="KUJ21338.1"/>
    </source>
</evidence>
<evidence type="ECO:0000256" key="3">
    <source>
        <dbReference type="ARBA" id="ARBA00022670"/>
    </source>
</evidence>
<evidence type="ECO:0000256" key="2">
    <source>
        <dbReference type="ARBA" id="ARBA00022645"/>
    </source>
</evidence>
<dbReference type="Proteomes" id="UP000070700">
    <property type="component" value="Unassembled WGS sequence"/>
</dbReference>
<dbReference type="PANTHER" id="PTHR11802:SF189">
    <property type="entry name" value="CARBOXYPEPTIDASE"/>
    <property type="match status" value="1"/>
</dbReference>
<protein>
    <submittedName>
        <fullName evidence="8">Alpha/beta-hydrolase</fullName>
    </submittedName>
</protein>
<accession>A0A194XMD2</accession>